<comment type="caution">
    <text evidence="4">The sequence shown here is derived from an EMBL/GenBank/DDBJ whole genome shotgun (WGS) entry which is preliminary data.</text>
</comment>
<protein>
    <submittedName>
        <fullName evidence="4">Tissue factor pathway inhibitor</fullName>
    </submittedName>
</protein>
<evidence type="ECO:0000259" key="3">
    <source>
        <dbReference type="PROSITE" id="PS50279"/>
    </source>
</evidence>
<dbReference type="PANTHER" id="PTHR46751:SF1">
    <property type="entry name" value="WAP FOUR-DISULFIDE CORE DOMAIN PROTEIN 6A"/>
    <property type="match status" value="1"/>
</dbReference>
<dbReference type="InterPro" id="IPR036880">
    <property type="entry name" value="Kunitz_BPTI_sf"/>
</dbReference>
<gene>
    <name evidence="4" type="ORF">HOLleu_15841</name>
</gene>
<keyword evidence="5" id="KW-1185">Reference proteome</keyword>
<name>A0A9Q1C391_HOLLE</name>
<dbReference type="Pfam" id="PF00014">
    <property type="entry name" value="Kunitz_BPTI"/>
    <property type="match status" value="1"/>
</dbReference>
<sequence length="313" mass="34521">MSSHQRSQTKNLISTTWQNGVVFGIFSDPIIWVQNILNIFGQVKEEPFLSKDYCFLAPHPGLCTDIFFRVYYDINTGTCKNFIYNGCWGNENNFESVQECESVCGGATPSPSEGEVEAPAPTQATALAWRDDLRCGKGYTAPNGEVAQCDPDGINPCCSTAKWCGNTAAHCTCGGCFDYRDKPKAWREDFRCGKGYTAPNGQVAQCDPDGPFPCCSSSNWCGNTAAHCTCRGCIDYSGMINKTFLKFPSLSVKKLTSANRQVPHNEDIVFCCCWCLCLYFAKDMGLKPRIVTPIEPIASKSIPQWKISLSETI</sequence>
<dbReference type="InterPro" id="IPR051388">
    <property type="entry name" value="Serpin_venom_toxin"/>
</dbReference>
<dbReference type="OrthoDB" id="10070388at2759"/>
<accession>A0A9Q1C391</accession>
<evidence type="ECO:0000256" key="1">
    <source>
        <dbReference type="ARBA" id="ARBA00022669"/>
    </source>
</evidence>
<dbReference type="Proteomes" id="UP001152320">
    <property type="component" value="Chromosome 7"/>
</dbReference>
<evidence type="ECO:0000313" key="4">
    <source>
        <dbReference type="EMBL" id="KAJ8038418.1"/>
    </source>
</evidence>
<proteinExistence type="predicted"/>
<dbReference type="GO" id="GO:0004867">
    <property type="term" value="F:serine-type endopeptidase inhibitor activity"/>
    <property type="evidence" value="ECO:0007669"/>
    <property type="project" value="InterPro"/>
</dbReference>
<dbReference type="SMART" id="SM00131">
    <property type="entry name" value="KU"/>
    <property type="match status" value="1"/>
</dbReference>
<dbReference type="Gene3D" id="3.30.60.10">
    <property type="entry name" value="Endochitinase-like"/>
    <property type="match status" value="2"/>
</dbReference>
<dbReference type="PROSITE" id="PS50279">
    <property type="entry name" value="BPTI_KUNITZ_2"/>
    <property type="match status" value="1"/>
</dbReference>
<evidence type="ECO:0000313" key="5">
    <source>
        <dbReference type="Proteomes" id="UP001152320"/>
    </source>
</evidence>
<keyword evidence="1" id="KW-0147">Chitin-binding</keyword>
<reference evidence="4" key="1">
    <citation type="submission" date="2021-10" db="EMBL/GenBank/DDBJ databases">
        <title>Tropical sea cucumber genome reveals ecological adaptation and Cuvierian tubules defense mechanism.</title>
        <authorList>
            <person name="Chen T."/>
        </authorList>
    </citation>
    <scope>NUCLEOTIDE SEQUENCE</scope>
    <source>
        <strain evidence="4">Nanhai2018</strain>
        <tissue evidence="4">Muscle</tissue>
    </source>
</reference>
<organism evidence="4 5">
    <name type="scientific">Holothuria leucospilota</name>
    <name type="common">Black long sea cucumber</name>
    <name type="synonym">Mertensiothuria leucospilota</name>
    <dbReference type="NCBI Taxonomy" id="206669"/>
    <lineage>
        <taxon>Eukaryota</taxon>
        <taxon>Metazoa</taxon>
        <taxon>Echinodermata</taxon>
        <taxon>Eleutherozoa</taxon>
        <taxon>Echinozoa</taxon>
        <taxon>Holothuroidea</taxon>
        <taxon>Aspidochirotacea</taxon>
        <taxon>Aspidochirotida</taxon>
        <taxon>Holothuriidae</taxon>
        <taxon>Holothuria</taxon>
    </lineage>
</organism>
<dbReference type="SUPFAM" id="SSF57362">
    <property type="entry name" value="BPTI-like"/>
    <property type="match status" value="1"/>
</dbReference>
<dbReference type="EMBL" id="JAIZAY010000007">
    <property type="protein sequence ID" value="KAJ8038418.1"/>
    <property type="molecule type" value="Genomic_DNA"/>
</dbReference>
<dbReference type="InterPro" id="IPR001002">
    <property type="entry name" value="Chitin-bd_1"/>
</dbReference>
<evidence type="ECO:0000256" key="2">
    <source>
        <dbReference type="ARBA" id="ARBA00023157"/>
    </source>
</evidence>
<keyword evidence="2" id="KW-1015">Disulfide bond</keyword>
<dbReference type="InterPro" id="IPR002223">
    <property type="entry name" value="Kunitz_BPTI"/>
</dbReference>
<dbReference type="CDD" id="cd00109">
    <property type="entry name" value="Kunitz-type"/>
    <property type="match status" value="1"/>
</dbReference>
<dbReference type="InterPro" id="IPR036861">
    <property type="entry name" value="Endochitinase-like_sf"/>
</dbReference>
<dbReference type="PANTHER" id="PTHR46751">
    <property type="entry name" value="EPPIN"/>
    <property type="match status" value="1"/>
</dbReference>
<dbReference type="AlphaFoldDB" id="A0A9Q1C391"/>
<dbReference type="GO" id="GO:0008061">
    <property type="term" value="F:chitin binding"/>
    <property type="evidence" value="ECO:0007669"/>
    <property type="project" value="UniProtKB-KW"/>
</dbReference>
<dbReference type="PROSITE" id="PS00280">
    <property type="entry name" value="BPTI_KUNITZ_1"/>
    <property type="match status" value="1"/>
</dbReference>
<feature type="domain" description="BPTI/Kunitz inhibitor" evidence="3">
    <location>
        <begin position="54"/>
        <end position="104"/>
    </location>
</feature>
<dbReference type="SMART" id="SM00270">
    <property type="entry name" value="ChtBD1"/>
    <property type="match status" value="2"/>
</dbReference>
<dbReference type="InterPro" id="IPR020901">
    <property type="entry name" value="Prtase_inh_Kunz-CS"/>
</dbReference>
<dbReference type="Gene3D" id="4.10.410.10">
    <property type="entry name" value="Pancreatic trypsin inhibitor Kunitz domain"/>
    <property type="match status" value="1"/>
</dbReference>
<dbReference type="PRINTS" id="PR00759">
    <property type="entry name" value="BASICPTASE"/>
</dbReference>